<dbReference type="Pfam" id="PF07811">
    <property type="entry name" value="TadE"/>
    <property type="match status" value="1"/>
</dbReference>
<dbReference type="OrthoDB" id="7907064at2"/>
<dbReference type="Proteomes" id="UP000244037">
    <property type="component" value="Unassembled WGS sequence"/>
</dbReference>
<feature type="domain" description="TadE-like" evidence="2">
    <location>
        <begin position="14"/>
        <end position="56"/>
    </location>
</feature>
<name>A0A8E3APK2_9RHOB</name>
<keyword evidence="1" id="KW-0812">Transmembrane</keyword>
<feature type="transmembrane region" description="Helical" evidence="1">
    <location>
        <begin position="20"/>
        <end position="40"/>
    </location>
</feature>
<keyword evidence="1" id="KW-0472">Membrane</keyword>
<evidence type="ECO:0000256" key="1">
    <source>
        <dbReference type="SAM" id="Phobius"/>
    </source>
</evidence>
<dbReference type="RefSeq" id="WP_108028072.1">
    <property type="nucleotide sequence ID" value="NZ_QAYC01000013.1"/>
</dbReference>
<keyword evidence="4" id="KW-1185">Reference proteome</keyword>
<dbReference type="EMBL" id="QAYC01000013">
    <property type="protein sequence ID" value="PTW45613.1"/>
    <property type="molecule type" value="Genomic_DNA"/>
</dbReference>
<dbReference type="InterPro" id="IPR012495">
    <property type="entry name" value="TadE-like_dom"/>
</dbReference>
<protein>
    <submittedName>
        <fullName evidence="3">TadE-like protein</fullName>
    </submittedName>
</protein>
<evidence type="ECO:0000313" key="3">
    <source>
        <dbReference type="EMBL" id="PTW45613.1"/>
    </source>
</evidence>
<organism evidence="3 4">
    <name type="scientific">Rhodovulum kholense</name>
    <dbReference type="NCBI Taxonomy" id="453584"/>
    <lineage>
        <taxon>Bacteria</taxon>
        <taxon>Pseudomonadati</taxon>
        <taxon>Pseudomonadota</taxon>
        <taxon>Alphaproteobacteria</taxon>
        <taxon>Rhodobacterales</taxon>
        <taxon>Paracoccaceae</taxon>
        <taxon>Rhodovulum</taxon>
    </lineage>
</organism>
<evidence type="ECO:0000313" key="4">
    <source>
        <dbReference type="Proteomes" id="UP000244037"/>
    </source>
</evidence>
<gene>
    <name evidence="3" type="ORF">C8N38_11313</name>
</gene>
<keyword evidence="1" id="KW-1133">Transmembrane helix</keyword>
<sequence>MIRALGRFARDPRGSVTVEMVILFPILFMVFLMAFELGILNVRQMALARATDIVVRDVRLGTGGTPDFAAFRSRICEVATIINDCENVIRIEMQSLPPESWATMTAPPKCIDHAETIDASLDYSHGVENELMFVRVCALFEPIFPGTGLGRKLPKNAEGEYALIVTSAFVNEPAI</sequence>
<dbReference type="AlphaFoldDB" id="A0A8E3APK2"/>
<evidence type="ECO:0000259" key="2">
    <source>
        <dbReference type="Pfam" id="PF07811"/>
    </source>
</evidence>
<reference evidence="3 4" key="1">
    <citation type="submission" date="2018-04" db="EMBL/GenBank/DDBJ databases">
        <title>Genomic Encyclopedia of Archaeal and Bacterial Type Strains, Phase II (KMG-II): from individual species to whole genera.</title>
        <authorList>
            <person name="Goeker M."/>
        </authorList>
    </citation>
    <scope>NUCLEOTIDE SEQUENCE [LARGE SCALE GENOMIC DNA]</scope>
    <source>
        <strain evidence="3 4">DSM 19783</strain>
    </source>
</reference>
<accession>A0A8E3APK2</accession>
<comment type="caution">
    <text evidence="3">The sequence shown here is derived from an EMBL/GenBank/DDBJ whole genome shotgun (WGS) entry which is preliminary data.</text>
</comment>
<proteinExistence type="predicted"/>